<dbReference type="EMBL" id="FOKG01000031">
    <property type="protein sequence ID" value="SFB62777.1"/>
    <property type="molecule type" value="Genomic_DNA"/>
</dbReference>
<dbReference type="OrthoDB" id="329481at2"/>
<keyword evidence="2" id="KW-1185">Reference proteome</keyword>
<dbReference type="Gene3D" id="1.10.357.10">
    <property type="entry name" value="Tetracycline Repressor, domain 2"/>
    <property type="match status" value="1"/>
</dbReference>
<reference evidence="2" key="1">
    <citation type="submission" date="2016-10" db="EMBL/GenBank/DDBJ databases">
        <authorList>
            <person name="Varghese N."/>
            <person name="Submissions S."/>
        </authorList>
    </citation>
    <scope>NUCLEOTIDE SEQUENCE [LARGE SCALE GENOMIC DNA]</scope>
    <source>
        <strain evidence="2">CGMCC 4.3568</strain>
    </source>
</reference>
<accession>A0A1I1CJX4</accession>
<gene>
    <name evidence="1" type="ORF">SAMN05216266_13159</name>
</gene>
<organism evidence="1 2">
    <name type="scientific">Amycolatopsis marina</name>
    <dbReference type="NCBI Taxonomy" id="490629"/>
    <lineage>
        <taxon>Bacteria</taxon>
        <taxon>Bacillati</taxon>
        <taxon>Actinomycetota</taxon>
        <taxon>Actinomycetes</taxon>
        <taxon>Pseudonocardiales</taxon>
        <taxon>Pseudonocardiaceae</taxon>
        <taxon>Amycolatopsis</taxon>
    </lineage>
</organism>
<evidence type="ECO:0000313" key="1">
    <source>
        <dbReference type="EMBL" id="SFB62777.1"/>
    </source>
</evidence>
<sequence length="98" mass="10418">MHSHPYQRGKRARVPEASAYASLRTVTSYALGAALNEVAWGSGQEGCRPTAIGDLLRPDVPPELAEVAEVFCGQSDPGAQFDLGLGLMLRGMDTPECT</sequence>
<dbReference type="Proteomes" id="UP000243799">
    <property type="component" value="Unassembled WGS sequence"/>
</dbReference>
<proteinExistence type="predicted"/>
<dbReference type="AlphaFoldDB" id="A0A1I1CJX4"/>
<dbReference type="InterPro" id="IPR036271">
    <property type="entry name" value="Tet_transcr_reg_TetR-rel_C_sf"/>
</dbReference>
<dbReference type="SUPFAM" id="SSF48498">
    <property type="entry name" value="Tetracyclin repressor-like, C-terminal domain"/>
    <property type="match status" value="1"/>
</dbReference>
<protein>
    <submittedName>
        <fullName evidence="1">Uncharacterized protein</fullName>
    </submittedName>
</protein>
<name>A0A1I1CJX4_9PSEU</name>
<dbReference type="RefSeq" id="WP_091679193.1">
    <property type="nucleotide sequence ID" value="NZ_FOKG01000031.1"/>
</dbReference>
<evidence type="ECO:0000313" key="2">
    <source>
        <dbReference type="Proteomes" id="UP000243799"/>
    </source>
</evidence>